<accession>A0A8S3J4D5</accession>
<keyword evidence="3" id="KW-0812">Transmembrane</keyword>
<dbReference type="EMBL" id="CAJOBJ010353298">
    <property type="protein sequence ID" value="CAF5211121.1"/>
    <property type="molecule type" value="Genomic_DNA"/>
</dbReference>
<feature type="transmembrane region" description="Helical" evidence="3">
    <location>
        <begin position="129"/>
        <end position="149"/>
    </location>
</feature>
<name>A0A8S3J4D5_9BILA</name>
<keyword evidence="3" id="KW-1133">Transmembrane helix</keyword>
<organism evidence="4 5">
    <name type="scientific">Rotaria magnacalcarata</name>
    <dbReference type="NCBI Taxonomy" id="392030"/>
    <lineage>
        <taxon>Eukaryota</taxon>
        <taxon>Metazoa</taxon>
        <taxon>Spiralia</taxon>
        <taxon>Gnathifera</taxon>
        <taxon>Rotifera</taxon>
        <taxon>Eurotatoria</taxon>
        <taxon>Bdelloidea</taxon>
        <taxon>Philodinida</taxon>
        <taxon>Philodinidae</taxon>
        <taxon>Rotaria</taxon>
    </lineage>
</organism>
<dbReference type="GO" id="GO:0005319">
    <property type="term" value="F:lipid transporter activity"/>
    <property type="evidence" value="ECO:0007669"/>
    <property type="project" value="TreeGrafter"/>
</dbReference>
<dbReference type="AlphaFoldDB" id="A0A8S3J4D5"/>
<keyword evidence="1" id="KW-0813">Transport</keyword>
<feature type="transmembrane region" description="Helical" evidence="3">
    <location>
        <begin position="83"/>
        <end position="108"/>
    </location>
</feature>
<keyword evidence="3" id="KW-0472">Membrane</keyword>
<reference evidence="4" key="1">
    <citation type="submission" date="2021-02" db="EMBL/GenBank/DDBJ databases">
        <authorList>
            <person name="Nowell W R."/>
        </authorList>
    </citation>
    <scope>NUCLEOTIDE SEQUENCE</scope>
</reference>
<proteinExistence type="predicted"/>
<feature type="non-terminal residue" evidence="4">
    <location>
        <position position="1"/>
    </location>
</feature>
<sequence>MDVDSVRTTEQLASWLFFPGPENDYFREMHYLRGFIQLQDLVERAIIDLHFEDTGKNTSNPVVYMQLMPYPCYRGDPGKESSYVNYFILPILGTLMWTATLGVSIKNLMRERERNVEQTMKIMGLNSTINFISWLISSYIPMIFVSIIVA</sequence>
<keyword evidence="2" id="KW-0677">Repeat</keyword>
<protein>
    <submittedName>
        <fullName evidence="4">Uncharacterized protein</fullName>
    </submittedName>
</protein>
<evidence type="ECO:0000313" key="5">
    <source>
        <dbReference type="Proteomes" id="UP000681720"/>
    </source>
</evidence>
<evidence type="ECO:0000256" key="2">
    <source>
        <dbReference type="ARBA" id="ARBA00022737"/>
    </source>
</evidence>
<dbReference type="PANTHER" id="PTHR19229:SF36">
    <property type="entry name" value="ATP-BINDING CASSETTE SUB-FAMILY A MEMBER 2"/>
    <property type="match status" value="1"/>
</dbReference>
<dbReference type="InterPro" id="IPR026082">
    <property type="entry name" value="ABCA"/>
</dbReference>
<dbReference type="GO" id="GO:0140359">
    <property type="term" value="F:ABC-type transporter activity"/>
    <property type="evidence" value="ECO:0007669"/>
    <property type="project" value="InterPro"/>
</dbReference>
<dbReference type="GO" id="GO:0016020">
    <property type="term" value="C:membrane"/>
    <property type="evidence" value="ECO:0007669"/>
    <property type="project" value="InterPro"/>
</dbReference>
<dbReference type="Proteomes" id="UP000681720">
    <property type="component" value="Unassembled WGS sequence"/>
</dbReference>
<evidence type="ECO:0000256" key="1">
    <source>
        <dbReference type="ARBA" id="ARBA00022448"/>
    </source>
</evidence>
<gene>
    <name evidence="4" type="ORF">GIL414_LOCUS79821</name>
</gene>
<dbReference type="PANTHER" id="PTHR19229">
    <property type="entry name" value="ATP-BINDING CASSETTE TRANSPORTER SUBFAMILY A ABCA"/>
    <property type="match status" value="1"/>
</dbReference>
<evidence type="ECO:0000256" key="3">
    <source>
        <dbReference type="SAM" id="Phobius"/>
    </source>
</evidence>
<evidence type="ECO:0000313" key="4">
    <source>
        <dbReference type="EMBL" id="CAF5211121.1"/>
    </source>
</evidence>
<comment type="caution">
    <text evidence="4">The sequence shown here is derived from an EMBL/GenBank/DDBJ whole genome shotgun (WGS) entry which is preliminary data.</text>
</comment>